<dbReference type="InterPro" id="IPR001633">
    <property type="entry name" value="EAL_dom"/>
</dbReference>
<dbReference type="InterPro" id="IPR052340">
    <property type="entry name" value="RNase_Y/CdgJ"/>
</dbReference>
<proteinExistence type="predicted"/>
<dbReference type="SUPFAM" id="SSF109604">
    <property type="entry name" value="HD-domain/PDEase-like"/>
    <property type="match status" value="1"/>
</dbReference>
<name>A0ABP7MDR4_9GAMM</name>
<dbReference type="InterPro" id="IPR013976">
    <property type="entry name" value="HDOD"/>
</dbReference>
<dbReference type="Gene3D" id="3.20.20.450">
    <property type="entry name" value="EAL domain"/>
    <property type="match status" value="1"/>
</dbReference>
<sequence length="410" mass="46338">MDNELSEKKPLLARQPIFDSGLAVAAYELLFRNSETNEANVIDGEDSATSQVLLSAFSENDISQLTGVVPGFVNFTKNLLLSDVPFDKKGLVIEVLEDITDSNEVILAITELKNQGYTIALDDFVYSPDKTELIKLCDIIKVDLMAYPDRKAFLADVKKIQRTRKRLLAEKIETHEEFELCKALGFELFQGYFFAKPQLIKGKRLSYNKQVVLTLIAQFQSPDVKWSDLESALLKDPELTFKLLKLVNSAAYSKGRKVTSVKQALTWLGLKKIKSWVILLSLSNLDDKPKELTAVALVRAKTCELLSKKFDSIDSDIFFTVGMLSCLPAFMDVPMKLLLEKLPLSEEVVQALLHYKGHLGIVLAAVLAHENGLWDKINWKLLKTMQIHDQDINTFYRTAVTWSNEYIHDV</sequence>
<dbReference type="Pfam" id="PF00563">
    <property type="entry name" value="EAL"/>
    <property type="match status" value="1"/>
</dbReference>
<accession>A0ABP7MDR4</accession>
<dbReference type="Pfam" id="PF08668">
    <property type="entry name" value="HDOD"/>
    <property type="match status" value="1"/>
</dbReference>
<protein>
    <submittedName>
        <fullName evidence="3">HDOD domain-containing protein</fullName>
    </submittedName>
</protein>
<dbReference type="InterPro" id="IPR035919">
    <property type="entry name" value="EAL_sf"/>
</dbReference>
<gene>
    <name evidence="3" type="ORF">GCM10022277_15300</name>
</gene>
<dbReference type="PIRSF" id="PIRSF003180">
    <property type="entry name" value="DiGMPpdiest_YuxH"/>
    <property type="match status" value="1"/>
</dbReference>
<dbReference type="Proteomes" id="UP001501565">
    <property type="component" value="Unassembled WGS sequence"/>
</dbReference>
<dbReference type="InterPro" id="IPR014408">
    <property type="entry name" value="dGMP_Pdiesterase_EAL/HD-GYP"/>
</dbReference>
<dbReference type="PANTHER" id="PTHR33525:SF4">
    <property type="entry name" value="CYCLIC DI-GMP PHOSPHODIESTERASE CDGJ"/>
    <property type="match status" value="1"/>
</dbReference>
<evidence type="ECO:0000259" key="2">
    <source>
        <dbReference type="PROSITE" id="PS51833"/>
    </source>
</evidence>
<evidence type="ECO:0000313" key="3">
    <source>
        <dbReference type="EMBL" id="GAA3920585.1"/>
    </source>
</evidence>
<dbReference type="Gene3D" id="1.10.3210.10">
    <property type="entry name" value="Hypothetical protein af1432"/>
    <property type="match status" value="1"/>
</dbReference>
<dbReference type="PROSITE" id="PS50883">
    <property type="entry name" value="EAL"/>
    <property type="match status" value="1"/>
</dbReference>
<dbReference type="SUPFAM" id="SSF141868">
    <property type="entry name" value="EAL domain-like"/>
    <property type="match status" value="1"/>
</dbReference>
<reference evidence="4" key="1">
    <citation type="journal article" date="2019" name="Int. J. Syst. Evol. Microbiol.">
        <title>The Global Catalogue of Microorganisms (GCM) 10K type strain sequencing project: providing services to taxonomists for standard genome sequencing and annotation.</title>
        <authorList>
            <consortium name="The Broad Institute Genomics Platform"/>
            <consortium name="The Broad Institute Genome Sequencing Center for Infectious Disease"/>
            <person name="Wu L."/>
            <person name="Ma J."/>
        </authorList>
    </citation>
    <scope>NUCLEOTIDE SEQUENCE [LARGE SCALE GENOMIC DNA]</scope>
    <source>
        <strain evidence="4">JCM 17551</strain>
    </source>
</reference>
<dbReference type="SMART" id="SM00052">
    <property type="entry name" value="EAL"/>
    <property type="match status" value="1"/>
</dbReference>
<comment type="caution">
    <text evidence="3">The sequence shown here is derived from an EMBL/GenBank/DDBJ whole genome shotgun (WGS) entry which is preliminary data.</text>
</comment>
<dbReference type="PANTHER" id="PTHR33525">
    <property type="match status" value="1"/>
</dbReference>
<evidence type="ECO:0000313" key="4">
    <source>
        <dbReference type="Proteomes" id="UP001501565"/>
    </source>
</evidence>
<organism evidence="3 4">
    <name type="scientific">Litoribacillus peritrichatus</name>
    <dbReference type="NCBI Taxonomy" id="718191"/>
    <lineage>
        <taxon>Bacteria</taxon>
        <taxon>Pseudomonadati</taxon>
        <taxon>Pseudomonadota</taxon>
        <taxon>Gammaproteobacteria</taxon>
        <taxon>Oceanospirillales</taxon>
        <taxon>Oceanospirillaceae</taxon>
        <taxon>Litoribacillus</taxon>
    </lineage>
</organism>
<keyword evidence="4" id="KW-1185">Reference proteome</keyword>
<evidence type="ECO:0000259" key="1">
    <source>
        <dbReference type="PROSITE" id="PS50883"/>
    </source>
</evidence>
<feature type="domain" description="EAL" evidence="1">
    <location>
        <begin position="1"/>
        <end position="211"/>
    </location>
</feature>
<dbReference type="PROSITE" id="PS51833">
    <property type="entry name" value="HDOD"/>
    <property type="match status" value="1"/>
</dbReference>
<feature type="domain" description="HDOD" evidence="2">
    <location>
        <begin position="205"/>
        <end position="390"/>
    </location>
</feature>
<dbReference type="EMBL" id="BAABBN010000004">
    <property type="protein sequence ID" value="GAA3920585.1"/>
    <property type="molecule type" value="Genomic_DNA"/>
</dbReference>
<dbReference type="RefSeq" id="WP_344797137.1">
    <property type="nucleotide sequence ID" value="NZ_BAABBN010000004.1"/>
</dbReference>